<organism evidence="1">
    <name type="scientific">hydrothermal vent metagenome</name>
    <dbReference type="NCBI Taxonomy" id="652676"/>
    <lineage>
        <taxon>unclassified sequences</taxon>
        <taxon>metagenomes</taxon>
        <taxon>ecological metagenomes</taxon>
    </lineage>
</organism>
<feature type="non-terminal residue" evidence="1">
    <location>
        <position position="52"/>
    </location>
</feature>
<dbReference type="EMBL" id="UOGK01000068">
    <property type="protein sequence ID" value="VAX36547.1"/>
    <property type="molecule type" value="Genomic_DNA"/>
</dbReference>
<reference evidence="1" key="1">
    <citation type="submission" date="2018-06" db="EMBL/GenBank/DDBJ databases">
        <authorList>
            <person name="Zhirakovskaya E."/>
        </authorList>
    </citation>
    <scope>NUCLEOTIDE SEQUENCE</scope>
</reference>
<name>A0A3B1E357_9ZZZZ</name>
<accession>A0A3B1E357</accession>
<protein>
    <submittedName>
        <fullName evidence="1">Uncharacterized protein</fullName>
    </submittedName>
</protein>
<evidence type="ECO:0000313" key="1">
    <source>
        <dbReference type="EMBL" id="VAX36547.1"/>
    </source>
</evidence>
<proteinExistence type="predicted"/>
<dbReference type="AlphaFoldDB" id="A0A3B1E357"/>
<gene>
    <name evidence="1" type="ORF">MNBD_PLANCTO03-312</name>
</gene>
<sequence>MPRRPNKMLRIFLPLGLFLVGLGIPVAVVVNTTNRTAAQKQAEQTQQTEQAQ</sequence>